<dbReference type="InParanoid" id="A0A1S3F756"/>
<evidence type="ECO:0000256" key="1">
    <source>
        <dbReference type="ARBA" id="ARBA00022614"/>
    </source>
</evidence>
<dbReference type="GO" id="GO:0005737">
    <property type="term" value="C:cytoplasm"/>
    <property type="evidence" value="ECO:0007669"/>
    <property type="project" value="TreeGrafter"/>
</dbReference>
<dbReference type="AlphaFoldDB" id="A0A1S3F756"/>
<dbReference type="Gene3D" id="3.80.10.10">
    <property type="entry name" value="Ribonuclease Inhibitor"/>
    <property type="match status" value="1"/>
</dbReference>
<sequence>MPRDQRRAPESQSLQSVPGPAGIPRPASHLVQDSSLKMSIRTPASLQHLAMQSLLSYQALATSGLEDLPVLLFPWLFQEAYARGHTEVLKAMVQAWPFSCLPLGDLAKSPDLETFKAVLDGLDLILANKERPHGVKLQVLDLRNEHPDIWTQGYTSMARSFPSGVLIDKPTGSCHSWMTEQQPLMIAIDLTIQNGAQDDLQAYLLQWAREKKERVQLCSRKLQILQSSLSKVYKTLLVVSLDSIQELVLNEVSCSVKMIFKLAPYLRQMKNLHILKFRSYHQYTSFEKWIYLHFFWAQLRHLQHLQELHVHGSFFSDGNLPTILRRLTPLKTLSLNEVRMQDADLSFIFDAEKRFQERLLTTQEEQKGQDALLCDHPEPSDVLTDRSTSSPCSGMTDEQPLLIAIDLTIRIDDQN</sequence>
<keyword evidence="2" id="KW-0677">Repeat</keyword>
<accession>A0A1S3F756</accession>
<dbReference type="RefSeq" id="XP_012872080.1">
    <property type="nucleotide sequence ID" value="XM_013016626.1"/>
</dbReference>
<dbReference type="Proteomes" id="UP000081671">
    <property type="component" value="Unplaced"/>
</dbReference>
<dbReference type="InterPro" id="IPR032675">
    <property type="entry name" value="LRR_dom_sf"/>
</dbReference>
<evidence type="ECO:0000313" key="5">
    <source>
        <dbReference type="RefSeq" id="XP_012872080.1"/>
    </source>
</evidence>
<name>A0A1S3F756_DIPOR</name>
<proteinExistence type="predicted"/>
<reference evidence="5" key="1">
    <citation type="submission" date="2025-08" db="UniProtKB">
        <authorList>
            <consortium name="RefSeq"/>
        </authorList>
    </citation>
    <scope>IDENTIFICATION</scope>
    <source>
        <tissue evidence="5">Kidney</tissue>
    </source>
</reference>
<dbReference type="InterPro" id="IPR050694">
    <property type="entry name" value="LRRC14/PRAME"/>
</dbReference>
<dbReference type="PANTHER" id="PTHR14224:SF19">
    <property type="entry name" value="PRAME FAMILY MEMBER 11-RELATED"/>
    <property type="match status" value="1"/>
</dbReference>
<keyword evidence="4" id="KW-1185">Reference proteome</keyword>
<protein>
    <submittedName>
        <fullName evidence="5">Melanoma antigen preferentially expressed in tumors-like</fullName>
    </submittedName>
</protein>
<evidence type="ECO:0000256" key="3">
    <source>
        <dbReference type="SAM" id="MobiDB-lite"/>
    </source>
</evidence>
<dbReference type="OrthoDB" id="9634584at2759"/>
<feature type="region of interest" description="Disordered" evidence="3">
    <location>
        <begin position="1"/>
        <end position="28"/>
    </location>
</feature>
<dbReference type="SUPFAM" id="SSF52047">
    <property type="entry name" value="RNI-like"/>
    <property type="match status" value="1"/>
</dbReference>
<evidence type="ECO:0000256" key="2">
    <source>
        <dbReference type="ARBA" id="ARBA00022737"/>
    </source>
</evidence>
<gene>
    <name evidence="5" type="primary">LOC105985910</name>
</gene>
<evidence type="ECO:0000313" key="4">
    <source>
        <dbReference type="Proteomes" id="UP000081671"/>
    </source>
</evidence>
<keyword evidence="1" id="KW-0433">Leucine-rich repeat</keyword>
<organism evidence="4 5">
    <name type="scientific">Dipodomys ordii</name>
    <name type="common">Ord's kangaroo rat</name>
    <dbReference type="NCBI Taxonomy" id="10020"/>
    <lineage>
        <taxon>Eukaryota</taxon>
        <taxon>Metazoa</taxon>
        <taxon>Chordata</taxon>
        <taxon>Craniata</taxon>
        <taxon>Vertebrata</taxon>
        <taxon>Euteleostomi</taxon>
        <taxon>Mammalia</taxon>
        <taxon>Eutheria</taxon>
        <taxon>Euarchontoglires</taxon>
        <taxon>Glires</taxon>
        <taxon>Rodentia</taxon>
        <taxon>Castorimorpha</taxon>
        <taxon>Heteromyidae</taxon>
        <taxon>Dipodomyinae</taxon>
        <taxon>Dipodomys</taxon>
    </lineage>
</organism>
<dbReference type="PANTHER" id="PTHR14224">
    <property type="entry name" value="SIMILAR TO PREFERENTIALLY EXPRESSED ANTIGEN IN MELANOMA-LIKE 3"/>
    <property type="match status" value="1"/>
</dbReference>
<dbReference type="GeneID" id="105985910"/>
<dbReference type="KEGG" id="dord:105985910"/>